<evidence type="ECO:0000256" key="3">
    <source>
        <dbReference type="ARBA" id="ARBA00022617"/>
    </source>
</evidence>
<dbReference type="RefSeq" id="WP_049167693.1">
    <property type="nucleotide sequence ID" value="NZ_CABIYR010000002.1"/>
</dbReference>
<dbReference type="PANTHER" id="PTHR30521:SF4">
    <property type="entry name" value="DEFERROCHELATASE"/>
    <property type="match status" value="1"/>
</dbReference>
<dbReference type="GO" id="GO:0020037">
    <property type="term" value="F:heme binding"/>
    <property type="evidence" value="ECO:0007669"/>
    <property type="project" value="InterPro"/>
</dbReference>
<dbReference type="InterPro" id="IPR006311">
    <property type="entry name" value="TAT_signal"/>
</dbReference>
<comment type="caution">
    <text evidence="12">The sequence shown here is derived from an EMBL/GenBank/DDBJ whole genome shotgun (WGS) entry which is preliminary data.</text>
</comment>
<dbReference type="InterPro" id="IPR006314">
    <property type="entry name" value="Dyp_peroxidase"/>
</dbReference>
<keyword evidence="7" id="KW-0408">Iron</keyword>
<dbReference type="InterPro" id="IPR048328">
    <property type="entry name" value="Dyp_perox_C"/>
</dbReference>
<dbReference type="Proteomes" id="UP001226160">
    <property type="component" value="Unassembled WGS sequence"/>
</dbReference>
<evidence type="ECO:0000256" key="5">
    <source>
        <dbReference type="ARBA" id="ARBA00022729"/>
    </source>
</evidence>
<evidence type="ECO:0000313" key="12">
    <source>
        <dbReference type="EMBL" id="MDK4325349.1"/>
    </source>
</evidence>
<dbReference type="SUPFAM" id="SSF54909">
    <property type="entry name" value="Dimeric alpha+beta barrel"/>
    <property type="match status" value="1"/>
</dbReference>
<organism evidence="12 13">
    <name type="scientific">Corynebacterium propinquum</name>
    <dbReference type="NCBI Taxonomy" id="43769"/>
    <lineage>
        <taxon>Bacteria</taxon>
        <taxon>Bacillati</taxon>
        <taxon>Actinomycetota</taxon>
        <taxon>Actinomycetes</taxon>
        <taxon>Mycobacteriales</taxon>
        <taxon>Corynebacteriaceae</taxon>
        <taxon>Corynebacterium</taxon>
    </lineage>
</organism>
<keyword evidence="4" id="KW-0479">Metal-binding</keyword>
<dbReference type="PANTHER" id="PTHR30521">
    <property type="entry name" value="DEFERROCHELATASE/PEROXIDASE"/>
    <property type="match status" value="1"/>
</dbReference>
<dbReference type="GO" id="GO:0046872">
    <property type="term" value="F:metal ion binding"/>
    <property type="evidence" value="ECO:0007669"/>
    <property type="project" value="UniProtKB-KW"/>
</dbReference>
<dbReference type="NCBIfam" id="TIGR01413">
    <property type="entry name" value="Dyp_perox_fam"/>
    <property type="match status" value="1"/>
</dbReference>
<dbReference type="GO" id="GO:0005829">
    <property type="term" value="C:cytosol"/>
    <property type="evidence" value="ECO:0007669"/>
    <property type="project" value="TreeGrafter"/>
</dbReference>
<evidence type="ECO:0000256" key="9">
    <source>
        <dbReference type="SAM" id="MobiDB-lite"/>
    </source>
</evidence>
<dbReference type="InterPro" id="IPR048327">
    <property type="entry name" value="Dyp_perox_N"/>
</dbReference>
<evidence type="ECO:0000256" key="8">
    <source>
        <dbReference type="ARBA" id="ARBA00025737"/>
    </source>
</evidence>
<keyword evidence="2 12" id="KW-0575">Peroxidase</keyword>
<evidence type="ECO:0000256" key="4">
    <source>
        <dbReference type="ARBA" id="ARBA00022723"/>
    </source>
</evidence>
<evidence type="ECO:0000256" key="6">
    <source>
        <dbReference type="ARBA" id="ARBA00023002"/>
    </source>
</evidence>
<dbReference type="EMBL" id="JASNVP010000002">
    <property type="protein sequence ID" value="MDK4325349.1"/>
    <property type="molecule type" value="Genomic_DNA"/>
</dbReference>
<feature type="region of interest" description="Disordered" evidence="9">
    <location>
        <begin position="284"/>
        <end position="343"/>
    </location>
</feature>
<feature type="domain" description="Dyp-type peroxidase C-terminal" evidence="11">
    <location>
        <begin position="220"/>
        <end position="404"/>
    </location>
</feature>
<keyword evidence="6" id="KW-0560">Oxidoreductase</keyword>
<evidence type="ECO:0000313" key="13">
    <source>
        <dbReference type="Proteomes" id="UP001226160"/>
    </source>
</evidence>
<evidence type="ECO:0000259" key="10">
    <source>
        <dbReference type="Pfam" id="PF04261"/>
    </source>
</evidence>
<name>A0AAP4BS04_9CORY</name>
<protein>
    <submittedName>
        <fullName evidence="12">Dyp-type peroxidase</fullName>
    </submittedName>
</protein>
<reference evidence="12" key="1">
    <citation type="submission" date="2023-05" db="EMBL/GenBank/DDBJ databases">
        <title>Metabolic capabilities are highly conserved among human nasal-associated Corynebacterium species in pangenomic analyses.</title>
        <authorList>
            <person name="Tran T.H."/>
            <person name="Roberts A.Q."/>
            <person name="Escapa I.F."/>
            <person name="Gao W."/>
            <person name="Conlan S."/>
            <person name="Kong H."/>
            <person name="Segre J.A."/>
            <person name="Kelly M.S."/>
            <person name="Lemon K.P."/>
        </authorList>
    </citation>
    <scope>NUCLEOTIDE SEQUENCE</scope>
    <source>
        <strain evidence="12">KPL2654</strain>
    </source>
</reference>
<evidence type="ECO:0000256" key="7">
    <source>
        <dbReference type="ARBA" id="ARBA00023004"/>
    </source>
</evidence>
<dbReference type="PROSITE" id="PS51404">
    <property type="entry name" value="DYP_PEROXIDASE"/>
    <property type="match status" value="1"/>
</dbReference>
<proteinExistence type="inferred from homology"/>
<comment type="similarity">
    <text evidence="8">Belongs to the DyP-type peroxidase family.</text>
</comment>
<dbReference type="InterPro" id="IPR011008">
    <property type="entry name" value="Dimeric_a/b-barrel"/>
</dbReference>
<dbReference type="PROSITE" id="PS51257">
    <property type="entry name" value="PROKAR_LIPOPROTEIN"/>
    <property type="match status" value="1"/>
</dbReference>
<evidence type="ECO:0000259" key="11">
    <source>
        <dbReference type="Pfam" id="PF20628"/>
    </source>
</evidence>
<comment type="cofactor">
    <cofactor evidence="1">
        <name>heme b</name>
        <dbReference type="ChEBI" id="CHEBI:60344"/>
    </cofactor>
</comment>
<gene>
    <name evidence="12" type="ORF">QPX54_02315</name>
</gene>
<feature type="compositionally biased region" description="Basic and acidic residues" evidence="9">
    <location>
        <begin position="328"/>
        <end position="338"/>
    </location>
</feature>
<evidence type="ECO:0000256" key="2">
    <source>
        <dbReference type="ARBA" id="ARBA00022559"/>
    </source>
</evidence>
<keyword evidence="5" id="KW-0732">Signal</keyword>
<dbReference type="AlphaFoldDB" id="A0AAP4BS04"/>
<dbReference type="Pfam" id="PF04261">
    <property type="entry name" value="Dyp_perox_N"/>
    <property type="match status" value="1"/>
</dbReference>
<dbReference type="GO" id="GO:0004601">
    <property type="term" value="F:peroxidase activity"/>
    <property type="evidence" value="ECO:0007669"/>
    <property type="project" value="UniProtKB-KW"/>
</dbReference>
<sequence>MAGFSRRHFLAGLGTGASAIALQGCSSQAQLANNTAWAGSESPSDAVAMADVRLQNAVVAFDGTHQAGIKEPQQARANLVAFALKAGVDREGVRRLLKLWTEDARRLTAGIAPRGTLEPELLNVPGNLTITVGFGPGLFTTIGAEDQRPEWLQPIPEFSRDQLDPHWGEADLLLQIASDEPLTATYALRHMIRSGVDYVDVAWLQQGFSHADGARSRSTTPRNLFGQFDGTVNPRSEEEFANQVFIPRDSSDPDWIHGGSAMVIRRIRMNLDTWEKLDRGSRENAMGRKLDSGAPLTGTDEHDDPDFTARDKFGLPVIDPTSHMARARNPDNKPEQKLLRRPFSYDLPPEPGDEQLSNSGLIFICYQQDPREQFIPIQRRLDDVDRLNEWITHIGSSVWAIPPGTDAEGQERDEYWGQSLLEA</sequence>
<dbReference type="PROSITE" id="PS51318">
    <property type="entry name" value="TAT"/>
    <property type="match status" value="1"/>
</dbReference>
<keyword evidence="3" id="KW-0349">Heme</keyword>
<accession>A0AAP4BS04</accession>
<evidence type="ECO:0000256" key="1">
    <source>
        <dbReference type="ARBA" id="ARBA00001970"/>
    </source>
</evidence>
<dbReference type="Pfam" id="PF20628">
    <property type="entry name" value="Dyp_perox_C"/>
    <property type="match status" value="1"/>
</dbReference>
<feature type="domain" description="Dyp-type peroxidase N-terminal" evidence="10">
    <location>
        <begin position="66"/>
        <end position="208"/>
    </location>
</feature>